<proteinExistence type="predicted"/>
<organism evidence="1 2">
    <name type="scientific">Coccidioides posadasii RMSCC 3488</name>
    <dbReference type="NCBI Taxonomy" id="454284"/>
    <lineage>
        <taxon>Eukaryota</taxon>
        <taxon>Fungi</taxon>
        <taxon>Dikarya</taxon>
        <taxon>Ascomycota</taxon>
        <taxon>Pezizomycotina</taxon>
        <taxon>Eurotiomycetes</taxon>
        <taxon>Eurotiomycetidae</taxon>
        <taxon>Onygenales</taxon>
        <taxon>Onygenaceae</taxon>
        <taxon>Coccidioides</taxon>
    </lineage>
</organism>
<evidence type="ECO:0000313" key="2">
    <source>
        <dbReference type="Proteomes" id="UP000054567"/>
    </source>
</evidence>
<sequence length="57" mass="6651">MMRSTGSATIYQAQVRRYRVPLQHREGLKSGSPHEISLEWRVTLSEIGRQDCIINFF</sequence>
<reference evidence="1 2" key="1">
    <citation type="submission" date="2007-06" db="EMBL/GenBank/DDBJ databases">
        <title>The Genome Sequence of Coccidioides posadasii RMSCC_3488.</title>
        <authorList>
            <consortium name="Coccidioides Genome Resources Consortium"/>
            <consortium name="The Broad Institute Genome Sequencing Platform"/>
            <person name="Henn M.R."/>
            <person name="Sykes S."/>
            <person name="Young S."/>
            <person name="Jaffe D."/>
            <person name="Berlin A."/>
            <person name="Alvarez P."/>
            <person name="Butler J."/>
            <person name="Gnerre S."/>
            <person name="Grabherr M."/>
            <person name="Mauceli E."/>
            <person name="Brockman W."/>
            <person name="Kodira C."/>
            <person name="Alvarado L."/>
            <person name="Zeng Q."/>
            <person name="Crawford M."/>
            <person name="Antoine C."/>
            <person name="Devon K."/>
            <person name="Galgiani J."/>
            <person name="Orsborn K."/>
            <person name="Lewis M.L."/>
            <person name="Nusbaum C."/>
            <person name="Galagan J."/>
            <person name="Birren B."/>
        </authorList>
    </citation>
    <scope>NUCLEOTIDE SEQUENCE [LARGE SCALE GENOMIC DNA]</scope>
    <source>
        <strain evidence="1 2">RMSCC 3488</strain>
    </source>
</reference>
<reference evidence="2" key="3">
    <citation type="journal article" date="2010" name="Genome Res.">
        <title>Population genomic sequencing of Coccidioides fungi reveals recent hybridization and transposon control.</title>
        <authorList>
            <person name="Neafsey D.E."/>
            <person name="Barker B.M."/>
            <person name="Sharpton T.J."/>
            <person name="Stajich J.E."/>
            <person name="Park D.J."/>
            <person name="Whiston E."/>
            <person name="Hung C.-Y."/>
            <person name="McMahan C."/>
            <person name="White J."/>
            <person name="Sykes S."/>
            <person name="Heiman D."/>
            <person name="Young S."/>
            <person name="Zeng Q."/>
            <person name="Abouelleil A."/>
            <person name="Aftuck L."/>
            <person name="Bessette D."/>
            <person name="Brown A."/>
            <person name="FitzGerald M."/>
            <person name="Lui A."/>
            <person name="Macdonald J.P."/>
            <person name="Priest M."/>
            <person name="Orbach M.J."/>
            <person name="Galgiani J.N."/>
            <person name="Kirkland T.N."/>
            <person name="Cole G.T."/>
            <person name="Birren B.W."/>
            <person name="Henn M.R."/>
            <person name="Taylor J.W."/>
            <person name="Rounsley S.D."/>
        </authorList>
    </citation>
    <scope>NUCLEOTIDE SEQUENCE [LARGE SCALE GENOMIC DNA]</scope>
    <source>
        <strain evidence="2">RMSCC 3488</strain>
    </source>
</reference>
<gene>
    <name evidence="1" type="ORF">CPAG_06512</name>
</gene>
<accession>A0A0J6FL84</accession>
<dbReference type="Proteomes" id="UP000054567">
    <property type="component" value="Unassembled WGS sequence"/>
</dbReference>
<dbReference type="VEuPathDB" id="FungiDB:CPAG_06512"/>
<dbReference type="AlphaFoldDB" id="A0A0J6FL84"/>
<dbReference type="EMBL" id="DS268112">
    <property type="protein sequence ID" value="KMM70200.1"/>
    <property type="molecule type" value="Genomic_DNA"/>
</dbReference>
<protein>
    <submittedName>
        <fullName evidence="1">Uncharacterized protein</fullName>
    </submittedName>
</protein>
<name>A0A0J6FL84_COCPO</name>
<evidence type="ECO:0000313" key="1">
    <source>
        <dbReference type="EMBL" id="KMM70200.1"/>
    </source>
</evidence>
<reference evidence="2" key="2">
    <citation type="journal article" date="2009" name="Genome Res.">
        <title>Comparative genomic analyses of the human fungal pathogens Coccidioides and their relatives.</title>
        <authorList>
            <person name="Sharpton T.J."/>
            <person name="Stajich J.E."/>
            <person name="Rounsley S.D."/>
            <person name="Gardner M.J."/>
            <person name="Wortman J.R."/>
            <person name="Jordar V.S."/>
            <person name="Maiti R."/>
            <person name="Kodira C.D."/>
            <person name="Neafsey D.E."/>
            <person name="Zeng Q."/>
            <person name="Hung C.-Y."/>
            <person name="McMahan C."/>
            <person name="Muszewska A."/>
            <person name="Grynberg M."/>
            <person name="Mandel M.A."/>
            <person name="Kellner E.M."/>
            <person name="Barker B.M."/>
            <person name="Galgiani J.N."/>
            <person name="Orbach M.J."/>
            <person name="Kirkland T.N."/>
            <person name="Cole G.T."/>
            <person name="Henn M.R."/>
            <person name="Birren B.W."/>
            <person name="Taylor J.W."/>
        </authorList>
    </citation>
    <scope>NUCLEOTIDE SEQUENCE [LARGE SCALE GENOMIC DNA]</scope>
    <source>
        <strain evidence="2">RMSCC 3488</strain>
    </source>
</reference>